<accession>A0A803R9H0</accession>
<dbReference type="Gramene" id="novel_model_6695_5bd9a17a">
    <property type="protein sequence ID" value="cds.novel_model_6695_5bd9a17a"/>
    <property type="gene ID" value="novel_gene_3531_5bd9a17a"/>
</dbReference>
<evidence type="ECO:0000313" key="2">
    <source>
        <dbReference type="Proteomes" id="UP000596661"/>
    </source>
</evidence>
<dbReference type="AlphaFoldDB" id="A0A803R9H0"/>
<dbReference type="PANTHER" id="PTHR46741">
    <property type="entry name" value="OS09G0413600 PROTEIN"/>
    <property type="match status" value="1"/>
</dbReference>
<dbReference type="PANTHER" id="PTHR46741:SF4">
    <property type="entry name" value="FINGER FYVE DOMAIN PROTEIN, PUTATIVE (DUF1666)-RELATED"/>
    <property type="match status" value="1"/>
</dbReference>
<proteinExistence type="predicted"/>
<evidence type="ECO:0000313" key="1">
    <source>
        <dbReference type="EnsemblPlants" id="cds.novel_model_6695_5bd9a17a"/>
    </source>
</evidence>
<protein>
    <submittedName>
        <fullName evidence="1">Uncharacterized protein</fullName>
    </submittedName>
</protein>
<name>A0A803R9H0_CANSA</name>
<dbReference type="Proteomes" id="UP000596661">
    <property type="component" value="Unassembled WGS sequence"/>
</dbReference>
<reference evidence="1" key="1">
    <citation type="submission" date="2021-03" db="UniProtKB">
        <authorList>
            <consortium name="EnsemblPlants"/>
        </authorList>
    </citation>
    <scope>IDENTIFICATION</scope>
</reference>
<dbReference type="OMA" id="ENMANII"/>
<dbReference type="EnsemblPlants" id="novel_model_6695_5bd9a17a">
    <property type="protein sequence ID" value="cds.novel_model_6695_5bd9a17a"/>
    <property type="gene ID" value="novel_gene_3531_5bd9a17a"/>
</dbReference>
<dbReference type="Pfam" id="PF07891">
    <property type="entry name" value="DUF1666"/>
    <property type="match status" value="1"/>
</dbReference>
<sequence length="155" mass="18240">MKDKQYGMVGDGDSVFLENMANIILEAMLIFWDFLRKDNKTIINQKVSHKMEIGPADSKLLIDIQKDLHKKDRKVKDVQRSGNCVVKKFQKKQEQKGGLEQALFHAQVELRLIARVLNMSRLTRDHLIWCQRKLNQISFFHRKVHMETSFLLFPC</sequence>
<dbReference type="InterPro" id="IPR012870">
    <property type="entry name" value="DUF1666"/>
</dbReference>
<keyword evidence="2" id="KW-1185">Reference proteome</keyword>
<dbReference type="EMBL" id="UZAU01000789">
    <property type="status" value="NOT_ANNOTATED_CDS"/>
    <property type="molecule type" value="Genomic_DNA"/>
</dbReference>
<organism evidence="1 2">
    <name type="scientific">Cannabis sativa</name>
    <name type="common">Hemp</name>
    <name type="synonym">Marijuana</name>
    <dbReference type="NCBI Taxonomy" id="3483"/>
    <lineage>
        <taxon>Eukaryota</taxon>
        <taxon>Viridiplantae</taxon>
        <taxon>Streptophyta</taxon>
        <taxon>Embryophyta</taxon>
        <taxon>Tracheophyta</taxon>
        <taxon>Spermatophyta</taxon>
        <taxon>Magnoliopsida</taxon>
        <taxon>eudicotyledons</taxon>
        <taxon>Gunneridae</taxon>
        <taxon>Pentapetalae</taxon>
        <taxon>rosids</taxon>
        <taxon>fabids</taxon>
        <taxon>Rosales</taxon>
        <taxon>Cannabaceae</taxon>
        <taxon>Cannabis</taxon>
    </lineage>
</organism>